<feature type="binding site" evidence="5">
    <location>
        <position position="33"/>
    </location>
    <ligand>
        <name>Mg(2+)</name>
        <dbReference type="ChEBI" id="CHEBI:18420"/>
    </ligand>
</feature>
<dbReference type="Gene3D" id="3.40.50.300">
    <property type="entry name" value="P-loop containing nucleotide triphosphate hydrolases"/>
    <property type="match status" value="1"/>
</dbReference>
<evidence type="ECO:0000313" key="7">
    <source>
        <dbReference type="EMBL" id="CAF0973196.1"/>
    </source>
</evidence>
<dbReference type="PANTHER" id="PTHR11711">
    <property type="entry name" value="ADP RIBOSYLATION FACTOR-RELATED"/>
    <property type="match status" value="1"/>
</dbReference>
<dbReference type="PROSITE" id="PS51417">
    <property type="entry name" value="ARF"/>
    <property type="match status" value="1"/>
</dbReference>
<evidence type="ECO:0000256" key="6">
    <source>
        <dbReference type="RuleBase" id="RU003925"/>
    </source>
</evidence>
<feature type="binding site" evidence="4">
    <location>
        <begin position="9"/>
        <end position="16"/>
    </location>
    <ligand>
        <name>GTP</name>
        <dbReference type="ChEBI" id="CHEBI:37565"/>
    </ligand>
</feature>
<proteinExistence type="inferred from homology"/>
<dbReference type="InterPro" id="IPR005225">
    <property type="entry name" value="Small_GTP-bd"/>
</dbReference>
<dbReference type="AlphaFoldDB" id="A0A814ES11"/>
<dbReference type="GO" id="GO:0003924">
    <property type="term" value="F:GTPase activity"/>
    <property type="evidence" value="ECO:0007669"/>
    <property type="project" value="InterPro"/>
</dbReference>
<evidence type="ECO:0000256" key="2">
    <source>
        <dbReference type="ARBA" id="ARBA00022741"/>
    </source>
</evidence>
<evidence type="ECO:0000256" key="1">
    <source>
        <dbReference type="ARBA" id="ARBA00010290"/>
    </source>
</evidence>
<dbReference type="FunFam" id="3.40.50.300:FF:000412">
    <property type="entry name" value="ADP-ribosylation factor 1"/>
    <property type="match status" value="1"/>
</dbReference>
<dbReference type="PRINTS" id="PR00328">
    <property type="entry name" value="SAR1GTPBP"/>
</dbReference>
<evidence type="ECO:0000313" key="9">
    <source>
        <dbReference type="Proteomes" id="UP000663828"/>
    </source>
</evidence>
<comment type="caution">
    <text evidence="7">The sequence shown here is derived from an EMBL/GenBank/DDBJ whole genome shotgun (WGS) entry which is preliminary data.</text>
</comment>
<keyword evidence="5" id="KW-0479">Metal-binding</keyword>
<sequence length="165" mass="18766">MEARLVMIGLDDAGKTVLLYRLKIGEIVTTIPTNGFNVEMIEHKNMKFTIWDIGGSSMIRALWHQYYQNTDGIVFVIDSHDRGRMDDVCDAFQVVLSNEELNTVPLLIFANKQDLSDAMNTNEIKNKLKLHSISDRKWHIQAACACDGSGLYEGLDWLADQMKKE</sequence>
<dbReference type="Proteomes" id="UP000663852">
    <property type="component" value="Unassembled WGS sequence"/>
</dbReference>
<feature type="binding site" evidence="4">
    <location>
        <position position="55"/>
    </location>
    <ligand>
        <name>GTP</name>
        <dbReference type="ChEBI" id="CHEBI:37565"/>
    </ligand>
</feature>
<dbReference type="EMBL" id="CAJNOR010000653">
    <property type="protein sequence ID" value="CAF0973196.1"/>
    <property type="molecule type" value="Genomic_DNA"/>
</dbReference>
<evidence type="ECO:0000256" key="4">
    <source>
        <dbReference type="PIRSR" id="PIRSR606689-1"/>
    </source>
</evidence>
<dbReference type="GO" id="GO:0005525">
    <property type="term" value="F:GTP binding"/>
    <property type="evidence" value="ECO:0007669"/>
    <property type="project" value="UniProtKB-KW"/>
</dbReference>
<dbReference type="EMBL" id="CAJNOJ010000193">
    <property type="protein sequence ID" value="CAF1271645.1"/>
    <property type="molecule type" value="Genomic_DNA"/>
</dbReference>
<keyword evidence="5" id="KW-0460">Magnesium</keyword>
<reference evidence="7" key="1">
    <citation type="submission" date="2021-02" db="EMBL/GenBank/DDBJ databases">
        <authorList>
            <person name="Nowell W R."/>
        </authorList>
    </citation>
    <scope>NUCLEOTIDE SEQUENCE</scope>
</reference>
<dbReference type="SMART" id="SM00177">
    <property type="entry name" value="ARF"/>
    <property type="match status" value="1"/>
</dbReference>
<feature type="binding site" evidence="4">
    <location>
        <begin position="111"/>
        <end position="114"/>
    </location>
    <ligand>
        <name>GTP</name>
        <dbReference type="ChEBI" id="CHEBI:37565"/>
    </ligand>
</feature>
<dbReference type="InterPro" id="IPR006689">
    <property type="entry name" value="Small_GTPase_ARF/SAR"/>
</dbReference>
<comment type="similarity">
    <text evidence="1 6">Belongs to the small GTPase superfamily. Arf family.</text>
</comment>
<dbReference type="InterPro" id="IPR024156">
    <property type="entry name" value="Small_GTPase_ARF"/>
</dbReference>
<dbReference type="Proteomes" id="UP000663828">
    <property type="component" value="Unassembled WGS sequence"/>
</dbReference>
<protein>
    <submittedName>
        <fullName evidence="7">Uncharacterized protein</fullName>
    </submittedName>
</protein>
<dbReference type="SUPFAM" id="SSF52540">
    <property type="entry name" value="P-loop containing nucleoside triphosphate hydrolases"/>
    <property type="match status" value="1"/>
</dbReference>
<accession>A0A814ES11</accession>
<keyword evidence="3 4" id="KW-0342">GTP-binding</keyword>
<feature type="binding site" evidence="5">
    <location>
        <position position="16"/>
    </location>
    <ligand>
        <name>Mg(2+)</name>
        <dbReference type="ChEBI" id="CHEBI:18420"/>
    </ligand>
</feature>
<evidence type="ECO:0000256" key="5">
    <source>
        <dbReference type="PIRSR" id="PIRSR606689-2"/>
    </source>
</evidence>
<keyword evidence="9" id="KW-1185">Reference proteome</keyword>
<dbReference type="Pfam" id="PF00025">
    <property type="entry name" value="Arf"/>
    <property type="match status" value="1"/>
</dbReference>
<organism evidence="7 9">
    <name type="scientific">Adineta ricciae</name>
    <name type="common">Rotifer</name>
    <dbReference type="NCBI Taxonomy" id="249248"/>
    <lineage>
        <taxon>Eukaryota</taxon>
        <taxon>Metazoa</taxon>
        <taxon>Spiralia</taxon>
        <taxon>Gnathifera</taxon>
        <taxon>Rotifera</taxon>
        <taxon>Eurotatoria</taxon>
        <taxon>Bdelloidea</taxon>
        <taxon>Adinetida</taxon>
        <taxon>Adinetidae</taxon>
        <taxon>Adineta</taxon>
    </lineage>
</organism>
<evidence type="ECO:0000256" key="3">
    <source>
        <dbReference type="ARBA" id="ARBA00023134"/>
    </source>
</evidence>
<dbReference type="InterPro" id="IPR027417">
    <property type="entry name" value="P-loop_NTPase"/>
</dbReference>
<dbReference type="OrthoDB" id="2011769at2759"/>
<dbReference type="SMART" id="SM00178">
    <property type="entry name" value="SAR"/>
    <property type="match status" value="1"/>
</dbReference>
<dbReference type="GO" id="GO:0046872">
    <property type="term" value="F:metal ion binding"/>
    <property type="evidence" value="ECO:0007669"/>
    <property type="project" value="UniProtKB-KW"/>
</dbReference>
<dbReference type="CDD" id="cd00878">
    <property type="entry name" value="Arf_Arl"/>
    <property type="match status" value="1"/>
</dbReference>
<gene>
    <name evidence="8" type="ORF">EDS130_LOCUS29063</name>
    <name evidence="7" type="ORF">XAT740_LOCUS11780</name>
</gene>
<keyword evidence="2 4" id="KW-0547">Nucleotide-binding</keyword>
<dbReference type="NCBIfam" id="TIGR00231">
    <property type="entry name" value="small_GTP"/>
    <property type="match status" value="1"/>
</dbReference>
<dbReference type="GO" id="GO:0030010">
    <property type="term" value="P:establishment of cell polarity"/>
    <property type="evidence" value="ECO:0007669"/>
    <property type="project" value="UniProtKB-ARBA"/>
</dbReference>
<name>A0A814ES11_ADIRI</name>
<evidence type="ECO:0000313" key="8">
    <source>
        <dbReference type="EMBL" id="CAF1271645.1"/>
    </source>
</evidence>